<evidence type="ECO:0000259" key="2">
    <source>
        <dbReference type="Pfam" id="PF01882"/>
    </source>
</evidence>
<protein>
    <submittedName>
        <fullName evidence="3">DUF58 domain-containing protein</fullName>
    </submittedName>
</protein>
<dbReference type="PANTHER" id="PTHR34351:SF2">
    <property type="entry name" value="DUF58 DOMAIN-CONTAINING PROTEIN"/>
    <property type="match status" value="1"/>
</dbReference>
<keyword evidence="1" id="KW-0812">Transmembrane</keyword>
<keyword evidence="1" id="KW-0472">Membrane</keyword>
<dbReference type="KEGG" id="manq:L1994_02915"/>
<accession>A0AAF0FSZ0</accession>
<keyword evidence="1" id="KW-1133">Transmembrane helix</keyword>
<dbReference type="EMBL" id="CP091092">
    <property type="protein sequence ID" value="WFN37356.1"/>
    <property type="molecule type" value="Genomic_DNA"/>
</dbReference>
<evidence type="ECO:0000256" key="1">
    <source>
        <dbReference type="SAM" id="Phobius"/>
    </source>
</evidence>
<dbReference type="Proteomes" id="UP001218895">
    <property type="component" value="Chromosome"/>
</dbReference>
<feature type="transmembrane region" description="Helical" evidence="1">
    <location>
        <begin position="7"/>
        <end position="22"/>
    </location>
</feature>
<reference evidence="3" key="1">
    <citation type="submission" date="2022-01" db="EMBL/GenBank/DDBJ databases">
        <title>Complete genome of Methanomicrobium antiquum DSM 21220.</title>
        <authorList>
            <person name="Chen S.-C."/>
            <person name="You Y.-T."/>
            <person name="Zhou Y.-Z."/>
            <person name="Lai M.-C."/>
        </authorList>
    </citation>
    <scope>NUCLEOTIDE SEQUENCE</scope>
    <source>
        <strain evidence="3">DSM 21220</strain>
    </source>
</reference>
<keyword evidence="4" id="KW-1185">Reference proteome</keyword>
<organism evidence="3 4">
    <name type="scientific">Methanomicrobium antiquum</name>
    <dbReference type="NCBI Taxonomy" id="487686"/>
    <lineage>
        <taxon>Archaea</taxon>
        <taxon>Methanobacteriati</taxon>
        <taxon>Methanobacteriota</taxon>
        <taxon>Stenosarchaea group</taxon>
        <taxon>Methanomicrobia</taxon>
        <taxon>Methanomicrobiales</taxon>
        <taxon>Methanomicrobiaceae</taxon>
        <taxon>Methanomicrobium</taxon>
    </lineage>
</organism>
<name>A0AAF0FSZ0_9EURY</name>
<dbReference type="RefSeq" id="WP_278100195.1">
    <property type="nucleotide sequence ID" value="NZ_CP091092.1"/>
</dbReference>
<dbReference type="PANTHER" id="PTHR34351">
    <property type="entry name" value="SLR1927 PROTEIN-RELATED"/>
    <property type="match status" value="1"/>
</dbReference>
<sequence>MPDKKDFFALVIVFLIFCGIFFRDKKIIFAGFSLLFILLFDYHELNKKIDFAVLKFWYLRKPKKTIISRGSTVSVELEYEAFVPEKTSVQVIDINPKGSVLTQGNYKSPVLIKSKKGNLRYEILCRSHGKNIFPGFILKIKDGFFEREIKVSESDKKNTEISVFPKPSFIEGTFYPLSGKLTDKPAIFKSYFVKWIREYTQSDDLRRVDWKASAKFNKLFVREYTGIEKNIQTIIIDVPETEDFGAEEKLRFIKDTAGSVIKNQKKEKIISFILIAGPNLISVVRCKNNPEEILSLINSIKTVFSDKHLYGYSPKNEFDFAFKSDYSNSVREKSLFFLKMKKPHIFERQIFNALKDNVYGKEILLISVPKNDLSHLRIVCSAFDALNLKSYCFIPKGEDSGQFFRKIAGIGFDEVTFV</sequence>
<proteinExistence type="predicted"/>
<evidence type="ECO:0000313" key="3">
    <source>
        <dbReference type="EMBL" id="WFN37356.1"/>
    </source>
</evidence>
<dbReference type="AlphaFoldDB" id="A0AAF0FSZ0"/>
<dbReference type="Pfam" id="PF01882">
    <property type="entry name" value="DUF58"/>
    <property type="match status" value="1"/>
</dbReference>
<dbReference type="InterPro" id="IPR002881">
    <property type="entry name" value="DUF58"/>
</dbReference>
<dbReference type="GeneID" id="79949312"/>
<feature type="domain" description="DUF58" evidence="2">
    <location>
        <begin position="196"/>
        <end position="249"/>
    </location>
</feature>
<gene>
    <name evidence="3" type="ORF">L1994_02915</name>
</gene>
<evidence type="ECO:0000313" key="4">
    <source>
        <dbReference type="Proteomes" id="UP001218895"/>
    </source>
</evidence>